<evidence type="ECO:0000256" key="1">
    <source>
        <dbReference type="SAM" id="MobiDB-lite"/>
    </source>
</evidence>
<dbReference type="AlphaFoldDB" id="A0A8H3BI64"/>
<evidence type="ECO:0000313" key="3">
    <source>
        <dbReference type="Proteomes" id="UP000663846"/>
    </source>
</evidence>
<organism evidence="2 3">
    <name type="scientific">Rhizoctonia solani</name>
    <dbReference type="NCBI Taxonomy" id="456999"/>
    <lineage>
        <taxon>Eukaryota</taxon>
        <taxon>Fungi</taxon>
        <taxon>Dikarya</taxon>
        <taxon>Basidiomycota</taxon>
        <taxon>Agaricomycotina</taxon>
        <taxon>Agaricomycetes</taxon>
        <taxon>Cantharellales</taxon>
        <taxon>Ceratobasidiaceae</taxon>
        <taxon>Rhizoctonia</taxon>
    </lineage>
</organism>
<dbReference type="EMBL" id="CAJMWS010000658">
    <property type="protein sequence ID" value="CAE6457284.1"/>
    <property type="molecule type" value="Genomic_DNA"/>
</dbReference>
<feature type="region of interest" description="Disordered" evidence="1">
    <location>
        <begin position="72"/>
        <end position="96"/>
    </location>
</feature>
<proteinExistence type="predicted"/>
<protein>
    <submittedName>
        <fullName evidence="2">Uncharacterized protein</fullName>
    </submittedName>
</protein>
<accession>A0A8H3BI64</accession>
<reference evidence="2" key="1">
    <citation type="submission" date="2021-01" db="EMBL/GenBank/DDBJ databases">
        <authorList>
            <person name="Kaushik A."/>
        </authorList>
    </citation>
    <scope>NUCLEOTIDE SEQUENCE</scope>
    <source>
        <strain evidence="2">AG1-1C</strain>
    </source>
</reference>
<dbReference type="Proteomes" id="UP000663846">
    <property type="component" value="Unassembled WGS sequence"/>
</dbReference>
<gene>
    <name evidence="2" type="ORF">RDB_LOCUS154279</name>
</gene>
<comment type="caution">
    <text evidence="2">The sequence shown here is derived from an EMBL/GenBank/DDBJ whole genome shotgun (WGS) entry which is preliminary data.</text>
</comment>
<sequence>MDPSDYDILQIKTGGIVSVRTAGFQALLDAKAKSRDLTSKSALTPLADDLVQGAANEERIVRRDFQEFGIRGATVHPAPGPSNTCGQQAPPPPEPGKAVTYDKYLKATYNSGDPHVREQHIELMKETLDKQFDPEGTTIGDARHRAHMVGLYHTFLKHHVPDLPVSQYWAESTICKWIELFLINLVQCSTGRQGLRIRTSTLRRWLTSLIPLIGRYTFNRQGEAVGANLLAGGFYLRLPAREKWSECRSLASYTYSCFAVMRNFKLNRYPGPRGYLSQRDLQAMFERGLEDTETFGRESFLQTHLAFVIVFHTAIRVSSLAACHPKYEEWGQYIKLEDLTIIVYGPGIWDVEIKVYHRKGQNQSTDPGYSLDFRLDAVSQVHNLVFDAGISLLCILLLRGALVGIETVDQLFAYKQRYIRIKPRMLKEPL</sequence>
<evidence type="ECO:0000313" key="2">
    <source>
        <dbReference type="EMBL" id="CAE6457284.1"/>
    </source>
</evidence>
<name>A0A8H3BI64_9AGAM</name>